<accession>A0A1L7I0A3</accession>
<dbReference type="Pfam" id="PF12866">
    <property type="entry name" value="DUF3823"/>
    <property type="match status" value="1"/>
</dbReference>
<dbReference type="PROSITE" id="PS51257">
    <property type="entry name" value="PROKAR_LIPOPROTEIN"/>
    <property type="match status" value="1"/>
</dbReference>
<protein>
    <submittedName>
        <fullName evidence="1">Uncharacterized protein</fullName>
    </submittedName>
</protein>
<keyword evidence="2" id="KW-1185">Reference proteome</keyword>
<sequence>MNTKYYILFLGLMLSLVSCEIDNYDEPQASFTGALTYQGDTIRVAQNDVRFQLWQSGFGKEGPLDVHVSQDGSFSSLLFNGDYRLKFIEGQGPFKALSQGTSQGDTIYLNLSGDTNMELEVMPYYMIRNPEMNLAGASVNASIDLQQVITGEDARDIEHVTLYLNTTRFVSANGDMHVARADADLGDMSNLNMKVDIPGDVVQDYIFARVGVKISGVEDMIYSPLQKLNF</sequence>
<proteinExistence type="predicted"/>
<dbReference type="InterPro" id="IPR041186">
    <property type="entry name" value="DUF3823_C"/>
</dbReference>
<reference evidence="1 2" key="1">
    <citation type="submission" date="2016-07" db="EMBL/GenBank/DDBJ databases">
        <title>Multi-omics approach to identify versatile polysaccharide utilization systems of a marine flavobacterium Gramella flava.</title>
        <authorList>
            <person name="Tang K."/>
        </authorList>
    </citation>
    <scope>NUCLEOTIDE SEQUENCE [LARGE SCALE GENOMIC DNA]</scope>
    <source>
        <strain evidence="1 2">JLT2011</strain>
    </source>
</reference>
<dbReference type="Gene3D" id="2.60.40.2060">
    <property type="match status" value="1"/>
</dbReference>
<dbReference type="KEGG" id="gfl:GRFL_0302"/>
<dbReference type="STRING" id="1229726.GRFL_0302"/>
<organism evidence="1 2">
    <name type="scientific">Christiangramia flava JLT2011</name>
    <dbReference type="NCBI Taxonomy" id="1229726"/>
    <lineage>
        <taxon>Bacteria</taxon>
        <taxon>Pseudomonadati</taxon>
        <taxon>Bacteroidota</taxon>
        <taxon>Flavobacteriia</taxon>
        <taxon>Flavobacteriales</taxon>
        <taxon>Flavobacteriaceae</taxon>
        <taxon>Christiangramia</taxon>
    </lineage>
</organism>
<dbReference type="Proteomes" id="UP000186230">
    <property type="component" value="Chromosome"/>
</dbReference>
<dbReference type="InterPro" id="IPR024278">
    <property type="entry name" value="DUF3823_N"/>
</dbReference>
<dbReference type="AlphaFoldDB" id="A0A1L7I0A3"/>
<dbReference type="Pfam" id="PF18003">
    <property type="entry name" value="DUF3823_C"/>
    <property type="match status" value="1"/>
</dbReference>
<evidence type="ECO:0000313" key="2">
    <source>
        <dbReference type="Proteomes" id="UP000186230"/>
    </source>
</evidence>
<gene>
    <name evidence="1" type="ORF">GRFL_0302</name>
</gene>
<dbReference type="OrthoDB" id="1433240at2"/>
<evidence type="ECO:0000313" key="1">
    <source>
        <dbReference type="EMBL" id="APU67026.1"/>
    </source>
</evidence>
<dbReference type="RefSeq" id="WP_083642835.1">
    <property type="nucleotide sequence ID" value="NZ_AMRU01000008.1"/>
</dbReference>
<name>A0A1L7I0A3_9FLAO</name>
<dbReference type="EMBL" id="CP016359">
    <property type="protein sequence ID" value="APU67026.1"/>
    <property type="molecule type" value="Genomic_DNA"/>
</dbReference>
<dbReference type="Gene3D" id="2.60.40.1120">
    <property type="entry name" value="Carboxypeptidase-like, regulatory domain"/>
    <property type="match status" value="1"/>
</dbReference>